<proteinExistence type="predicted"/>
<dbReference type="InterPro" id="IPR028082">
    <property type="entry name" value="Peripla_BP_I"/>
</dbReference>
<dbReference type="GO" id="GO:0015276">
    <property type="term" value="F:ligand-gated monoatomic ion channel activity"/>
    <property type="evidence" value="ECO:0007669"/>
    <property type="project" value="InterPro"/>
</dbReference>
<feature type="region of interest" description="Disordered" evidence="11">
    <location>
        <begin position="197"/>
        <end position="254"/>
    </location>
</feature>
<keyword evidence="9" id="KW-1071">Ligand-gated ion channel</keyword>
<evidence type="ECO:0000256" key="10">
    <source>
        <dbReference type="ARBA" id="ARBA00023303"/>
    </source>
</evidence>
<evidence type="ECO:0000256" key="12">
    <source>
        <dbReference type="SAM" id="Phobius"/>
    </source>
</evidence>
<evidence type="ECO:0000256" key="9">
    <source>
        <dbReference type="ARBA" id="ARBA00023286"/>
    </source>
</evidence>
<evidence type="ECO:0000256" key="7">
    <source>
        <dbReference type="ARBA" id="ARBA00023170"/>
    </source>
</evidence>
<dbReference type="PANTHER" id="PTHR34836:SF7">
    <property type="entry name" value="RECEPTOR LIGAND BINDING REGION DOMAIN-CONTAINING PROTEIN"/>
    <property type="match status" value="1"/>
</dbReference>
<dbReference type="Pfam" id="PF01094">
    <property type="entry name" value="ANF_receptor"/>
    <property type="match status" value="1"/>
</dbReference>
<evidence type="ECO:0000313" key="16">
    <source>
        <dbReference type="Proteomes" id="UP000594261"/>
    </source>
</evidence>
<evidence type="ECO:0000256" key="3">
    <source>
        <dbReference type="ARBA" id="ARBA00022692"/>
    </source>
</evidence>
<evidence type="ECO:0000256" key="13">
    <source>
        <dbReference type="SAM" id="SignalP"/>
    </source>
</evidence>
<dbReference type="Gene3D" id="3.40.190.10">
    <property type="entry name" value="Periplasmic binding protein-like II"/>
    <property type="match status" value="2"/>
</dbReference>
<dbReference type="SMART" id="SM00079">
    <property type="entry name" value="PBPe"/>
    <property type="match status" value="1"/>
</dbReference>
<keyword evidence="10" id="KW-0407">Ion channel</keyword>
<keyword evidence="5" id="KW-0406">Ion transport</keyword>
<protein>
    <recommendedName>
        <fullName evidence="14">Ionotropic glutamate receptor C-terminal domain-containing protein</fullName>
    </recommendedName>
</protein>
<accession>A0A7N2R0B2</accession>
<dbReference type="InterPro" id="IPR001320">
    <property type="entry name" value="Iontro_rcpt_C"/>
</dbReference>
<keyword evidence="7" id="KW-0675">Receptor</keyword>
<dbReference type="PANTHER" id="PTHR34836">
    <property type="entry name" value="OS06G0188250 PROTEIN"/>
    <property type="match status" value="1"/>
</dbReference>
<evidence type="ECO:0000256" key="2">
    <source>
        <dbReference type="ARBA" id="ARBA00022448"/>
    </source>
</evidence>
<dbReference type="EnsemblPlants" id="QL02p096523:mrna">
    <property type="protein sequence ID" value="QL02p096523:mrna"/>
    <property type="gene ID" value="QL02p096523"/>
</dbReference>
<evidence type="ECO:0000313" key="15">
    <source>
        <dbReference type="EnsemblPlants" id="QL02p096523:mrna"/>
    </source>
</evidence>
<feature type="transmembrane region" description="Helical" evidence="12">
    <location>
        <begin position="796"/>
        <end position="814"/>
    </location>
</feature>
<dbReference type="Gene3D" id="1.10.287.70">
    <property type="match status" value="1"/>
</dbReference>
<keyword evidence="16" id="KW-1185">Reference proteome</keyword>
<evidence type="ECO:0000256" key="6">
    <source>
        <dbReference type="ARBA" id="ARBA00023136"/>
    </source>
</evidence>
<dbReference type="OMA" id="FRISVCE"/>
<keyword evidence="6 12" id="KW-0472">Membrane</keyword>
<evidence type="ECO:0000256" key="5">
    <source>
        <dbReference type="ARBA" id="ARBA00023065"/>
    </source>
</evidence>
<keyword evidence="8" id="KW-0325">Glycoprotein</keyword>
<feature type="domain" description="Ionotropic glutamate receptor C-terminal" evidence="14">
    <location>
        <begin position="671"/>
        <end position="985"/>
    </location>
</feature>
<reference evidence="15" key="2">
    <citation type="submission" date="2021-01" db="UniProtKB">
        <authorList>
            <consortium name="EnsemblPlants"/>
        </authorList>
    </citation>
    <scope>IDENTIFICATION</scope>
</reference>
<dbReference type="SUPFAM" id="SSF53822">
    <property type="entry name" value="Periplasmic binding protein-like I"/>
    <property type="match status" value="1"/>
</dbReference>
<feature type="transmembrane region" description="Helical" evidence="12">
    <location>
        <begin position="1015"/>
        <end position="1035"/>
    </location>
</feature>
<dbReference type="Gramene" id="QL02p096523:mrna">
    <property type="protein sequence ID" value="QL02p096523:mrna"/>
    <property type="gene ID" value="QL02p096523"/>
</dbReference>
<dbReference type="FunFam" id="3.40.190.10:FF:000217">
    <property type="entry name" value="Glutamate receptor"/>
    <property type="match status" value="1"/>
</dbReference>
<dbReference type="InterPro" id="IPR044440">
    <property type="entry name" value="GABAb_receptor_plant_PBP1"/>
</dbReference>
<dbReference type="CDD" id="cd13686">
    <property type="entry name" value="GluR_Plant"/>
    <property type="match status" value="1"/>
</dbReference>
<evidence type="ECO:0000259" key="14">
    <source>
        <dbReference type="SMART" id="SM00079"/>
    </source>
</evidence>
<keyword evidence="3 12" id="KW-0812">Transmembrane</keyword>
<feature type="chain" id="PRO_5029885567" description="Ionotropic glutamate receptor C-terminal domain-containing protein" evidence="13">
    <location>
        <begin position="35"/>
        <end position="1141"/>
    </location>
</feature>
<dbReference type="FunFam" id="3.40.50.2300:FF:000081">
    <property type="entry name" value="Glutamate receptor"/>
    <property type="match status" value="1"/>
</dbReference>
<dbReference type="InParanoid" id="A0A7N2R0B2"/>
<dbReference type="AlphaFoldDB" id="A0A7N2R0B2"/>
<dbReference type="Proteomes" id="UP000594261">
    <property type="component" value="Chromosome 2"/>
</dbReference>
<sequence length="1141" mass="128099">MSMTMTNQKPLLSKFQSFLLLSLSLCGYEPLVMANELIPVGVVLDLKSPVGRVAKRYMSMALSDFYAVNHYYSTRLSLLTKDSGNDVIAAASADSVGPNNLRTKPDCSWKIRRPSPRRAVAQALQYRAQNNFGRQPRTVWSSADPESHRNKGLKLIPSAKGANTIRHSMLPQGHDPNPSLLGCPLGYSSSVHHAKLSSYLEKEEKKSGRNEKTKRGAKEGEGQHQGGTGAGKTIRGRRRRAPVSKEREKQKHFAPASTLTPNTLPLLRILAEREAGQILSLRHPCPDRAISSFIGTWCFEEGHGSFIVRYALDLMKNEEVQAIIGPQWSAQAKFVIEIGRKAQVPIISFSATSPSLSPSQNQFFIRTTQDDCVQVKAIANIVDTFGWREIVLIYEDTDYGNGLIPYLLDALQEIDTRVRYRSVIHPSSNNTEIIKELNKLKANHARIFLVHMTASLGSKLFVRAKEADMMSEGYAWILTTGLSSLLDPMGSKVMDSMQGVLGIRPYIPPSKHLKDFERKWKRNLTSIKIKSKSTTSLNFFGLWAYDTVWALAIAVEKAGCIVHSSFLKQNASNNNVDLAALGVFEKGTRLRNTILTTKFQGLSGNFDLVKGQLEPSAFELFNVIGRIERIIGHWTRETNLTLNENLSKNQISEDKLKHPIWPGDTPEQPTKLRIGVPVLKEGFLDFVKVEWDPVIVSGFSIDVFEDVLRALPFHLTYEYIPYANETRQSNGTYDQLLGEINTLKYDAVVGDITIVARRSLYVDFTLPYMESVVSMLVLEKDDESKNLWIFLKPLSINLWLTTGVAFIFTGLVIWTLEHRVNNDFRGPPKQQLGLIFWFSFSTLAFAQTNLTSMLTVQRLQPMCVDVKEIIKKGYYVGYLKESFVKELLIDQLGFNESNLKAYETLEEYHEALSRGTYNDGVAAIFNEIPYIKLYLAKYCSRYTMVGPIYKIGGFGFVFRRGSPLVPYILRAILNVTQDKHKSLEYEKKYFSSQTTCVDQSTTISSHSPSLGVDSFGGLFIIAGISSLVSLLVYVFKFFYSYWPVLSDDNPADSCWSKLVKIAKHFYLKDLSSYTFKGEESRVHVVASPNVFEPSPGIDDMQNHTRNSTEGSNDVVIHDDNGNLSSSSRHGDASMQDVPNSS</sequence>
<comment type="subcellular location">
    <subcellularLocation>
        <location evidence="1">Membrane</location>
        <topology evidence="1">Multi-pass membrane protein</topology>
    </subcellularLocation>
</comment>
<name>A0A7N2R0B2_QUELO</name>
<dbReference type="Pfam" id="PF10613">
    <property type="entry name" value="Lig_chan-Glu_bd"/>
    <property type="match status" value="1"/>
</dbReference>
<evidence type="ECO:0000256" key="8">
    <source>
        <dbReference type="ARBA" id="ARBA00023180"/>
    </source>
</evidence>
<dbReference type="SUPFAM" id="SSF53850">
    <property type="entry name" value="Periplasmic binding protein-like II"/>
    <property type="match status" value="1"/>
</dbReference>
<dbReference type="InterPro" id="IPR001828">
    <property type="entry name" value="ANF_lig-bd_rcpt"/>
</dbReference>
<organism evidence="15 16">
    <name type="scientific">Quercus lobata</name>
    <name type="common">Valley oak</name>
    <dbReference type="NCBI Taxonomy" id="97700"/>
    <lineage>
        <taxon>Eukaryota</taxon>
        <taxon>Viridiplantae</taxon>
        <taxon>Streptophyta</taxon>
        <taxon>Embryophyta</taxon>
        <taxon>Tracheophyta</taxon>
        <taxon>Spermatophyta</taxon>
        <taxon>Magnoliopsida</taxon>
        <taxon>eudicotyledons</taxon>
        <taxon>Gunneridae</taxon>
        <taxon>Pentapetalae</taxon>
        <taxon>rosids</taxon>
        <taxon>fabids</taxon>
        <taxon>Fagales</taxon>
        <taxon>Fagaceae</taxon>
        <taxon>Quercus</taxon>
    </lineage>
</organism>
<keyword evidence="13" id="KW-0732">Signal</keyword>
<reference evidence="16" key="1">
    <citation type="journal article" date="2016" name="G3 (Bethesda)">
        <title>First Draft Assembly and Annotation of the Genome of a California Endemic Oak Quercus lobata Nee (Fagaceae).</title>
        <authorList>
            <person name="Sork V.L."/>
            <person name="Fitz-Gibbon S.T."/>
            <person name="Puiu D."/>
            <person name="Crepeau M."/>
            <person name="Gugger P.F."/>
            <person name="Sherman R."/>
            <person name="Stevens K."/>
            <person name="Langley C.H."/>
            <person name="Pellegrini M."/>
            <person name="Salzberg S.L."/>
        </authorList>
    </citation>
    <scope>NUCLEOTIDE SEQUENCE [LARGE SCALE GENOMIC DNA]</scope>
    <source>
        <strain evidence="16">cv. SW786</strain>
    </source>
</reference>
<feature type="region of interest" description="Disordered" evidence="11">
    <location>
        <begin position="1093"/>
        <end position="1141"/>
    </location>
</feature>
<keyword evidence="4 12" id="KW-1133">Transmembrane helix</keyword>
<dbReference type="Gene3D" id="3.40.50.2300">
    <property type="match status" value="2"/>
</dbReference>
<dbReference type="InterPro" id="IPR019594">
    <property type="entry name" value="Glu/Gly-bd"/>
</dbReference>
<dbReference type="InterPro" id="IPR015683">
    <property type="entry name" value="Ionotropic_Glu_rcpt"/>
</dbReference>
<feature type="signal peptide" evidence="13">
    <location>
        <begin position="1"/>
        <end position="34"/>
    </location>
</feature>
<dbReference type="GO" id="GO:0016020">
    <property type="term" value="C:membrane"/>
    <property type="evidence" value="ECO:0007669"/>
    <property type="project" value="UniProtKB-SubCell"/>
</dbReference>
<keyword evidence="2" id="KW-0813">Transport</keyword>
<feature type="transmembrane region" description="Helical" evidence="12">
    <location>
        <begin position="834"/>
        <end position="854"/>
    </location>
</feature>
<dbReference type="Pfam" id="PF00060">
    <property type="entry name" value="Lig_chan"/>
    <property type="match status" value="1"/>
</dbReference>
<evidence type="ECO:0000256" key="11">
    <source>
        <dbReference type="SAM" id="MobiDB-lite"/>
    </source>
</evidence>
<feature type="compositionally biased region" description="Basic and acidic residues" evidence="11">
    <location>
        <begin position="200"/>
        <end position="222"/>
    </location>
</feature>
<dbReference type="CDD" id="cd19990">
    <property type="entry name" value="PBP1_GABAb_receptor_plant"/>
    <property type="match status" value="1"/>
</dbReference>
<evidence type="ECO:0000256" key="4">
    <source>
        <dbReference type="ARBA" id="ARBA00022989"/>
    </source>
</evidence>
<evidence type="ECO:0000256" key="1">
    <source>
        <dbReference type="ARBA" id="ARBA00004141"/>
    </source>
</evidence>